<dbReference type="GO" id="GO:0005743">
    <property type="term" value="C:mitochondrial inner membrane"/>
    <property type="evidence" value="ECO:0007669"/>
    <property type="project" value="UniProtKB-SubCell"/>
</dbReference>
<evidence type="ECO:0000313" key="15">
    <source>
        <dbReference type="EMBL" id="ORY59025.1"/>
    </source>
</evidence>
<feature type="compositionally biased region" description="Basic residues" evidence="13">
    <location>
        <begin position="226"/>
        <end position="239"/>
    </location>
</feature>
<dbReference type="InParanoid" id="A0A1Y2DJS0"/>
<dbReference type="InterPro" id="IPR035427">
    <property type="entry name" value="Tim10-like_dom_sf"/>
</dbReference>
<proteinExistence type="inferred from homology"/>
<dbReference type="PANTHER" id="PTHR13172">
    <property type="entry name" value="MITOCHONDRIAL IMPORT INNER MEMBRANE TRANSLOCASE SUBUNIT TIM9B"/>
    <property type="match status" value="1"/>
</dbReference>
<keyword evidence="16" id="KW-1185">Reference proteome</keyword>
<dbReference type="OrthoDB" id="1551503at2759"/>
<dbReference type="InterPro" id="IPR050673">
    <property type="entry name" value="Mito_inner_translocase_sub"/>
</dbReference>
<evidence type="ECO:0000256" key="13">
    <source>
        <dbReference type="SAM" id="MobiDB-lite"/>
    </source>
</evidence>
<evidence type="ECO:0000256" key="1">
    <source>
        <dbReference type="ARBA" id="ARBA00004137"/>
    </source>
</evidence>
<reference evidence="15 16" key="1">
    <citation type="submission" date="2016-07" db="EMBL/GenBank/DDBJ databases">
        <title>Pervasive Adenine N6-methylation of Active Genes in Fungi.</title>
        <authorList>
            <consortium name="DOE Joint Genome Institute"/>
            <person name="Mondo S.J."/>
            <person name="Dannebaum R.O."/>
            <person name="Kuo R.C."/>
            <person name="Labutti K."/>
            <person name="Haridas S."/>
            <person name="Kuo A."/>
            <person name="Salamov A."/>
            <person name="Ahrendt S.R."/>
            <person name="Lipzen A."/>
            <person name="Sullivan W."/>
            <person name="Andreopoulos W.B."/>
            <person name="Clum A."/>
            <person name="Lindquist E."/>
            <person name="Daum C."/>
            <person name="Ramamoorthy G.K."/>
            <person name="Gryganskyi A."/>
            <person name="Culley D."/>
            <person name="Magnuson J.K."/>
            <person name="James T.Y."/>
            <person name="O'Malley M.A."/>
            <person name="Stajich J.E."/>
            <person name="Spatafora J.W."/>
            <person name="Visel A."/>
            <person name="Grigoriev I.V."/>
        </authorList>
    </citation>
    <scope>NUCLEOTIDE SEQUENCE [LARGE SCALE GENOMIC DNA]</scope>
    <source>
        <strain evidence="15 16">62-1032</strain>
    </source>
</reference>
<keyword evidence="12" id="KW-1015">Disulfide bond</keyword>
<keyword evidence="6" id="KW-0479">Metal-binding</keyword>
<dbReference type="AlphaFoldDB" id="A0A1Y2DJS0"/>
<dbReference type="InterPro" id="IPR004217">
    <property type="entry name" value="Tim10-like"/>
</dbReference>
<dbReference type="Gene3D" id="1.10.287.810">
    <property type="entry name" value="Mitochondrial import inner membrane translocase subunit tim13 like domains"/>
    <property type="match status" value="1"/>
</dbReference>
<comment type="similarity">
    <text evidence="2">Belongs to the small Tim family.</text>
</comment>
<feature type="domain" description="Tim10-like" evidence="14">
    <location>
        <begin position="17"/>
        <end position="56"/>
    </location>
</feature>
<dbReference type="GO" id="GO:0046872">
    <property type="term" value="F:metal ion binding"/>
    <property type="evidence" value="ECO:0007669"/>
    <property type="project" value="UniProtKB-KW"/>
</dbReference>
<comment type="caution">
    <text evidence="15">The sequence shown here is derived from an EMBL/GenBank/DDBJ whole genome shotgun (WGS) entry which is preliminary data.</text>
</comment>
<keyword evidence="11" id="KW-0496">Mitochondrion</keyword>
<evidence type="ECO:0000259" key="14">
    <source>
        <dbReference type="Pfam" id="PF02953"/>
    </source>
</evidence>
<organism evidence="15 16">
    <name type="scientific">Leucosporidium creatinivorum</name>
    <dbReference type="NCBI Taxonomy" id="106004"/>
    <lineage>
        <taxon>Eukaryota</taxon>
        <taxon>Fungi</taxon>
        <taxon>Dikarya</taxon>
        <taxon>Basidiomycota</taxon>
        <taxon>Pucciniomycotina</taxon>
        <taxon>Microbotryomycetes</taxon>
        <taxon>Leucosporidiales</taxon>
        <taxon>Leucosporidium</taxon>
    </lineage>
</organism>
<comment type="subcellular location">
    <subcellularLocation>
        <location evidence="1">Mitochondrion inner membrane</location>
        <topology evidence="1">Peripheral membrane protein</topology>
        <orientation evidence="1">Intermembrane side</orientation>
    </subcellularLocation>
</comment>
<keyword evidence="5" id="KW-0813">Transport</keyword>
<dbReference type="STRING" id="106004.A0A1Y2DJS0"/>
<evidence type="ECO:0000256" key="5">
    <source>
        <dbReference type="ARBA" id="ARBA00022448"/>
    </source>
</evidence>
<keyword evidence="10" id="KW-0811">Translocation</keyword>
<keyword evidence="8" id="KW-0862">Zinc</keyword>
<feature type="region of interest" description="Disordered" evidence="13">
    <location>
        <begin position="214"/>
        <end position="239"/>
    </location>
</feature>
<evidence type="ECO:0000256" key="4">
    <source>
        <dbReference type="ARBA" id="ARBA00014532"/>
    </source>
</evidence>
<keyword evidence="7" id="KW-0999">Mitochondrion inner membrane</keyword>
<keyword evidence="7" id="KW-0472">Membrane</keyword>
<evidence type="ECO:0000256" key="9">
    <source>
        <dbReference type="ARBA" id="ARBA00022927"/>
    </source>
</evidence>
<gene>
    <name evidence="15" type="ORF">BCR35DRAFT_201305</name>
</gene>
<evidence type="ECO:0000256" key="6">
    <source>
        <dbReference type="ARBA" id="ARBA00022723"/>
    </source>
</evidence>
<evidence type="ECO:0000313" key="16">
    <source>
        <dbReference type="Proteomes" id="UP000193467"/>
    </source>
</evidence>
<protein>
    <recommendedName>
        <fullName evidence="3">Mitochondrial import inner membrane translocase subunit TIM9</fullName>
    </recommendedName>
    <alternativeName>
        <fullName evidence="4">Mitochondrial import inner membrane translocase subunit Tim9</fullName>
    </alternativeName>
</protein>
<evidence type="ECO:0000256" key="3">
    <source>
        <dbReference type="ARBA" id="ARBA00013978"/>
    </source>
</evidence>
<sequence length="239" mass="26318">MDASGMNPATAQAFEGMMQAKQMKDFMSLYTNLVERCFNSCTHEFTSKALSSKEVSSLVRGRSAGTGGLERGLVRRGEGGEGWRLEMSKGRGRRQGGKFGAPRSLEGVGERSSLFFPFFLPCFLSVSDSGGSAKDGTDERELGSRREVGSPLFWSGLWLFLSLSFGFSGRYQGWGGARIDSTSGRPVYEGRRSLHSLVGRSTFSGFIRRARKARRKGGDQLSGRSTFRRGWARRSRSES</sequence>
<name>A0A1Y2DJS0_9BASI</name>
<keyword evidence="9" id="KW-0653">Protein transport</keyword>
<evidence type="ECO:0000256" key="7">
    <source>
        <dbReference type="ARBA" id="ARBA00022792"/>
    </source>
</evidence>
<evidence type="ECO:0000256" key="2">
    <source>
        <dbReference type="ARBA" id="ARBA00006720"/>
    </source>
</evidence>
<dbReference type="SUPFAM" id="SSF144122">
    <property type="entry name" value="Tim10-like"/>
    <property type="match status" value="1"/>
</dbReference>
<evidence type="ECO:0000256" key="11">
    <source>
        <dbReference type="ARBA" id="ARBA00023128"/>
    </source>
</evidence>
<dbReference type="EMBL" id="MCGR01000077">
    <property type="protein sequence ID" value="ORY59025.1"/>
    <property type="molecule type" value="Genomic_DNA"/>
</dbReference>
<dbReference type="GO" id="GO:0015031">
    <property type="term" value="P:protein transport"/>
    <property type="evidence" value="ECO:0007669"/>
    <property type="project" value="UniProtKB-KW"/>
</dbReference>
<dbReference type="Pfam" id="PF02953">
    <property type="entry name" value="zf-Tim10_DDP"/>
    <property type="match status" value="1"/>
</dbReference>
<evidence type="ECO:0000256" key="8">
    <source>
        <dbReference type="ARBA" id="ARBA00022833"/>
    </source>
</evidence>
<evidence type="ECO:0000256" key="10">
    <source>
        <dbReference type="ARBA" id="ARBA00023010"/>
    </source>
</evidence>
<evidence type="ECO:0000256" key="12">
    <source>
        <dbReference type="ARBA" id="ARBA00023157"/>
    </source>
</evidence>
<dbReference type="Proteomes" id="UP000193467">
    <property type="component" value="Unassembled WGS sequence"/>
</dbReference>
<accession>A0A1Y2DJS0</accession>